<comment type="caution">
    <text evidence="3">The sequence shown here is derived from an EMBL/GenBank/DDBJ whole genome shotgun (WGS) entry which is preliminary data.</text>
</comment>
<organism evidence="3 4">
    <name type="scientific">Acidicapsa dinghuensis</name>
    <dbReference type="NCBI Taxonomy" id="2218256"/>
    <lineage>
        <taxon>Bacteria</taxon>
        <taxon>Pseudomonadati</taxon>
        <taxon>Acidobacteriota</taxon>
        <taxon>Terriglobia</taxon>
        <taxon>Terriglobales</taxon>
        <taxon>Acidobacteriaceae</taxon>
        <taxon>Acidicapsa</taxon>
    </lineage>
</organism>
<evidence type="ECO:0000313" key="4">
    <source>
        <dbReference type="Proteomes" id="UP001596091"/>
    </source>
</evidence>
<name>A0ABW1ECM7_9BACT</name>
<dbReference type="InterPro" id="IPR003959">
    <property type="entry name" value="ATPase_AAA_core"/>
</dbReference>
<evidence type="ECO:0000256" key="1">
    <source>
        <dbReference type="RuleBase" id="RU003651"/>
    </source>
</evidence>
<dbReference type="SMART" id="SM00382">
    <property type="entry name" value="AAA"/>
    <property type="match status" value="2"/>
</dbReference>
<reference evidence="4" key="1">
    <citation type="journal article" date="2019" name="Int. J. Syst. Evol. Microbiol.">
        <title>The Global Catalogue of Microorganisms (GCM) 10K type strain sequencing project: providing services to taxonomists for standard genome sequencing and annotation.</title>
        <authorList>
            <consortium name="The Broad Institute Genomics Platform"/>
            <consortium name="The Broad Institute Genome Sequencing Center for Infectious Disease"/>
            <person name="Wu L."/>
            <person name="Ma J."/>
        </authorList>
    </citation>
    <scope>NUCLEOTIDE SEQUENCE [LARGE SCALE GENOMIC DNA]</scope>
    <source>
        <strain evidence="4">JCM 4087</strain>
    </source>
</reference>
<sequence>METVAQNAIADPSYNSYVIAEPDDMSAALDQYWIQRKASRVEAVERLEALAENNEAGRVWEMYCRQRLGFLTRLIRTGAEAFEQALLTELHWNRGFARDARSLFQRDARLEIRIPLGHNLSRVVRVPGVHTSYDVVEYGGYDTVSEPGKPVIAVNWKGRDLALLLPSLEFVELDTFVVNVDKASWNTADILPRAFLSVLPEVSGDLHAAEHAFAALRRTWEAADQLALARKQLEGIDRSSELWGRVHIPEHQKVELLRRLELFEDSDPAAPRGLLLKGPSGTGKTWIARTIAETLNCHIQILSLPDFKRPNLGDSAQEVRAKWNESRSHQPSIMFVDDCEGVLTRRGANQADKISEEIVESFLPEWDGARERSRILLIGATNRPDLLDDAIVSRFGWVVEIQLPDSENRSEIFAQEVRALGVTARPTADIGALTQGMSGRDLLNLAAALCSDRASNDPTEEEIRKAVTSIRRLRNSSVDEQFTWENLILEDAILERLKILCALLKRADDWSAHGVSVPKGLLMIGEPGTGKERAARTLAREGGLNFLAPTIAQLKATILGGSANAVQQLFERGRSMAPVVIFLNNLAKLTPKQSSYEHRDRLSEEIASQIQQEMNSSPNASGRVFLIGTTRNADLVDEDVLSCFDEQIEVPLPNAQLRVRLLAALLRGKKLGFLLADGVLTLSKRFNDSNSSAGDLARYVQAAEQRALTRAIRDGGPEHLRIDLEDFEILYDSQT</sequence>
<dbReference type="Proteomes" id="UP001596091">
    <property type="component" value="Unassembled WGS sequence"/>
</dbReference>
<feature type="domain" description="AAA+ ATPase" evidence="2">
    <location>
        <begin position="270"/>
        <end position="405"/>
    </location>
</feature>
<protein>
    <submittedName>
        <fullName evidence="3">AAA family ATPase</fullName>
    </submittedName>
</protein>
<evidence type="ECO:0000259" key="2">
    <source>
        <dbReference type="SMART" id="SM00382"/>
    </source>
</evidence>
<gene>
    <name evidence="3" type="ORF">ACFPT7_07135</name>
</gene>
<dbReference type="InterPro" id="IPR050168">
    <property type="entry name" value="AAA_ATPase_domain"/>
</dbReference>
<dbReference type="Pfam" id="PF00004">
    <property type="entry name" value="AAA"/>
    <property type="match status" value="2"/>
</dbReference>
<dbReference type="EMBL" id="JBHSPH010000002">
    <property type="protein sequence ID" value="MFC5862061.1"/>
    <property type="molecule type" value="Genomic_DNA"/>
</dbReference>
<dbReference type="CDD" id="cd19481">
    <property type="entry name" value="RecA-like_protease"/>
    <property type="match status" value="1"/>
</dbReference>
<dbReference type="PANTHER" id="PTHR23077">
    <property type="entry name" value="AAA-FAMILY ATPASE"/>
    <property type="match status" value="1"/>
</dbReference>
<keyword evidence="1" id="KW-0067">ATP-binding</keyword>
<keyword evidence="1" id="KW-0547">Nucleotide-binding</keyword>
<dbReference type="InterPro" id="IPR027417">
    <property type="entry name" value="P-loop_NTPase"/>
</dbReference>
<accession>A0ABW1ECM7</accession>
<comment type="similarity">
    <text evidence="1">Belongs to the AAA ATPase family.</text>
</comment>
<proteinExistence type="inferred from homology"/>
<dbReference type="PROSITE" id="PS00674">
    <property type="entry name" value="AAA"/>
    <property type="match status" value="1"/>
</dbReference>
<dbReference type="InterPro" id="IPR003960">
    <property type="entry name" value="ATPase_AAA_CS"/>
</dbReference>
<dbReference type="RefSeq" id="WP_263338108.1">
    <property type="nucleotide sequence ID" value="NZ_JAGSYH010000004.1"/>
</dbReference>
<dbReference type="SUPFAM" id="SSF52540">
    <property type="entry name" value="P-loop containing nucleoside triphosphate hydrolases"/>
    <property type="match status" value="2"/>
</dbReference>
<keyword evidence="4" id="KW-1185">Reference proteome</keyword>
<dbReference type="Gene3D" id="3.40.50.300">
    <property type="entry name" value="P-loop containing nucleotide triphosphate hydrolases"/>
    <property type="match status" value="2"/>
</dbReference>
<dbReference type="InterPro" id="IPR003593">
    <property type="entry name" value="AAA+_ATPase"/>
</dbReference>
<evidence type="ECO:0000313" key="3">
    <source>
        <dbReference type="EMBL" id="MFC5862061.1"/>
    </source>
</evidence>
<feature type="domain" description="AAA+ ATPase" evidence="2">
    <location>
        <begin position="517"/>
        <end position="654"/>
    </location>
</feature>